<evidence type="ECO:0000256" key="2">
    <source>
        <dbReference type="ARBA" id="ARBA00023002"/>
    </source>
</evidence>
<protein>
    <submittedName>
        <fullName evidence="4">NAD(P)H-dependent oxidoreductase</fullName>
    </submittedName>
</protein>
<proteinExistence type="inferred from homology"/>
<dbReference type="InterPro" id="IPR003680">
    <property type="entry name" value="Flavodoxin_fold"/>
</dbReference>
<dbReference type="PANTHER" id="PTHR10204">
    <property type="entry name" value="NAD P H OXIDOREDUCTASE-RELATED"/>
    <property type="match status" value="1"/>
</dbReference>
<dbReference type="InterPro" id="IPR029039">
    <property type="entry name" value="Flavoprotein-like_sf"/>
</dbReference>
<gene>
    <name evidence="4" type="ORF">H8F21_04175</name>
</gene>
<dbReference type="Gene3D" id="3.40.50.360">
    <property type="match status" value="1"/>
</dbReference>
<organism evidence="4 5">
    <name type="scientific">Pseudomonas arcuscaelestis</name>
    <dbReference type="NCBI Taxonomy" id="2710591"/>
    <lineage>
        <taxon>Bacteria</taxon>
        <taxon>Pseudomonadati</taxon>
        <taxon>Pseudomonadota</taxon>
        <taxon>Gammaproteobacteria</taxon>
        <taxon>Pseudomonadales</taxon>
        <taxon>Pseudomonadaceae</taxon>
        <taxon>Pseudomonas</taxon>
    </lineage>
</organism>
<keyword evidence="2" id="KW-0560">Oxidoreductase</keyword>
<dbReference type="Pfam" id="PF02525">
    <property type="entry name" value="Flavodoxin_2"/>
    <property type="match status" value="1"/>
</dbReference>
<feature type="domain" description="Flavodoxin-like fold" evidence="3">
    <location>
        <begin position="1"/>
        <end position="181"/>
    </location>
</feature>
<keyword evidence="5" id="KW-1185">Reference proteome</keyword>
<evidence type="ECO:0000256" key="1">
    <source>
        <dbReference type="ARBA" id="ARBA00006252"/>
    </source>
</evidence>
<sequence length="211" mass="23155">MHALIVVAHPDPRSLTHSLAGQIAQGLCLADPSNSFEIVDLSAQGFDPRFTTDDLAVHHREAPAPADVAAEQARIDRADTLVLVYPVYWWTMPALLKGWIDRVFANGWAFDFSLDAKLVKKLGHLQVHLVGVGGADGKTYERHRYADAMKTQIDHGIFDYCGAHVVTSQLLLDSETQDPSRHMDTARALGRDLSAVPQQCGNEETDLCSIA</sequence>
<comment type="similarity">
    <text evidence="1">Belongs to the NAD(P)H dehydrogenase (quinone) family.</text>
</comment>
<dbReference type="InterPro" id="IPR051545">
    <property type="entry name" value="NAD(P)H_dehydrogenase_qn"/>
</dbReference>
<evidence type="ECO:0000313" key="5">
    <source>
        <dbReference type="Proteomes" id="UP000745663"/>
    </source>
</evidence>
<comment type="caution">
    <text evidence="4">The sequence shown here is derived from an EMBL/GenBank/DDBJ whole genome shotgun (WGS) entry which is preliminary data.</text>
</comment>
<evidence type="ECO:0000313" key="4">
    <source>
        <dbReference type="EMBL" id="MBM5456767.1"/>
    </source>
</evidence>
<dbReference type="RefSeq" id="WP_203482259.1">
    <property type="nucleotide sequence ID" value="NZ_JACOPV010000002.1"/>
</dbReference>
<accession>A0ABS2BT10</accession>
<reference evidence="4 5" key="1">
    <citation type="submission" date="2020-08" db="EMBL/GenBank/DDBJ databases">
        <title>Description of novel Pseudomonas species.</title>
        <authorList>
            <person name="Duman M."/>
            <person name="Mulet M."/>
            <person name="Altun S."/>
            <person name="Saticioglu I.B."/>
            <person name="Lalucat J."/>
            <person name="Garcia-Valdes E."/>
        </authorList>
    </citation>
    <scope>NUCLEOTIDE SEQUENCE [LARGE SCALE GENOMIC DNA]</scope>
    <source>
        <strain evidence="4 5">P66</strain>
    </source>
</reference>
<dbReference type="EMBL" id="JACOPV010000002">
    <property type="protein sequence ID" value="MBM5456767.1"/>
    <property type="molecule type" value="Genomic_DNA"/>
</dbReference>
<dbReference type="Proteomes" id="UP000745663">
    <property type="component" value="Unassembled WGS sequence"/>
</dbReference>
<name>A0ABS2BT10_9PSED</name>
<evidence type="ECO:0000259" key="3">
    <source>
        <dbReference type="Pfam" id="PF02525"/>
    </source>
</evidence>
<dbReference type="SUPFAM" id="SSF52218">
    <property type="entry name" value="Flavoproteins"/>
    <property type="match status" value="1"/>
</dbReference>
<dbReference type="PANTHER" id="PTHR10204:SF34">
    <property type="entry name" value="NAD(P)H DEHYDROGENASE [QUINONE] 1 ISOFORM 1"/>
    <property type="match status" value="1"/>
</dbReference>